<dbReference type="InterPro" id="IPR000023">
    <property type="entry name" value="Phosphofructokinase_dom"/>
</dbReference>
<dbReference type="PRINTS" id="PR00476">
    <property type="entry name" value="PHFRCTKINASE"/>
</dbReference>
<comment type="caution">
    <text evidence="10">Lacks conserved residue(s) required for the propagation of feature annotation.</text>
</comment>
<dbReference type="NCBIfam" id="NF005482">
    <property type="entry name" value="PRK07085.1"/>
    <property type="match status" value="1"/>
</dbReference>
<comment type="similarity">
    <text evidence="10">Belongs to the phosphofructokinase type A (PFKA) family. PPi-dependent PFK group II subfamily. Clade 'Long' sub-subfamily.</text>
</comment>
<dbReference type="GO" id="GO:0046872">
    <property type="term" value="F:metal ion binding"/>
    <property type="evidence" value="ECO:0007669"/>
    <property type="project" value="UniProtKB-KW"/>
</dbReference>
<feature type="binding site" description="in other chain" evidence="10">
    <location>
        <begin position="422"/>
        <end position="425"/>
    </location>
    <ligand>
        <name>substrate</name>
        <note>ligand shared between dimeric partners</note>
    </ligand>
</feature>
<evidence type="ECO:0000256" key="5">
    <source>
        <dbReference type="ARBA" id="ARBA00022723"/>
    </source>
</evidence>
<dbReference type="GO" id="GO:0009749">
    <property type="term" value="P:response to glucose"/>
    <property type="evidence" value="ECO:0007669"/>
    <property type="project" value="TreeGrafter"/>
</dbReference>
<feature type="binding site" evidence="10">
    <location>
        <begin position="242"/>
        <end position="243"/>
    </location>
    <ligand>
        <name>substrate</name>
        <note>ligand shared between dimeric partners</note>
    </ligand>
</feature>
<evidence type="ECO:0000256" key="9">
    <source>
        <dbReference type="ARBA" id="ARBA00048072"/>
    </source>
</evidence>
<dbReference type="InterPro" id="IPR011183">
    <property type="entry name" value="PfpB_PPi_PFK"/>
</dbReference>
<dbReference type="GO" id="GO:0047334">
    <property type="term" value="F:diphosphate-fructose-6-phosphate 1-phosphotransferase activity"/>
    <property type="evidence" value="ECO:0007669"/>
    <property type="project" value="UniProtKB-EC"/>
</dbReference>
<keyword evidence="5 10" id="KW-0479">Metal-binding</keyword>
<evidence type="ECO:0000256" key="4">
    <source>
        <dbReference type="ARBA" id="ARBA00022679"/>
    </source>
</evidence>
<accession>A0A2A4X8M1</accession>
<feature type="binding site" evidence="10">
    <location>
        <position position="175"/>
    </location>
    <ligand>
        <name>Mg(2+)</name>
        <dbReference type="ChEBI" id="CHEBI:18420"/>
        <note>catalytic</note>
    </ligand>
</feature>
<dbReference type="AlphaFoldDB" id="A0A2A4X8M1"/>
<feature type="binding site" description="in other chain" evidence="10">
    <location>
        <begin position="250"/>
        <end position="252"/>
    </location>
    <ligand>
        <name>substrate</name>
        <note>ligand shared between dimeric partners</note>
    </ligand>
</feature>
<keyword evidence="4 10" id="KW-0808">Transferase</keyword>
<keyword evidence="8 10" id="KW-0324">Glycolysis</keyword>
<dbReference type="GO" id="GO:0006002">
    <property type="term" value="P:fructose 6-phosphate metabolic process"/>
    <property type="evidence" value="ECO:0007669"/>
    <property type="project" value="InterPro"/>
</dbReference>
<name>A0A2A4X8M1_UNCAE</name>
<comment type="pathway">
    <text evidence="10">Carbohydrate degradation; glycolysis; D-glyceraldehyde 3-phosphate and glycerone phosphate from D-glucose: step 3/4.</text>
</comment>
<evidence type="ECO:0000313" key="12">
    <source>
        <dbReference type="EMBL" id="PCI78661.1"/>
    </source>
</evidence>
<comment type="activity regulation">
    <text evidence="10">Non-allosteric.</text>
</comment>
<keyword evidence="7 10" id="KW-0460">Magnesium</keyword>
<feature type="site" description="Important for catalytic activity and substrate specificity; stabilizes the transition state when the phosphoryl donor is PPi; prevents ATP from binding by mimicking the alpha-phosphate group of ATP" evidence="10">
    <location>
        <position position="176"/>
    </location>
</feature>
<feature type="binding site" description="in other chain" evidence="10">
    <location>
        <position position="311"/>
    </location>
    <ligand>
        <name>substrate</name>
        <note>ligand shared between dimeric partners</note>
    </ligand>
</feature>
<comment type="cofactor">
    <cofactor evidence="1 10">
        <name>Mg(2+)</name>
        <dbReference type="ChEBI" id="CHEBI:18420"/>
    </cofactor>
</comment>
<evidence type="ECO:0000256" key="1">
    <source>
        <dbReference type="ARBA" id="ARBA00001946"/>
    </source>
</evidence>
<dbReference type="HAMAP" id="MF_01980">
    <property type="entry name" value="Phosphofructokinase_II_Long"/>
    <property type="match status" value="1"/>
</dbReference>
<evidence type="ECO:0000256" key="3">
    <source>
        <dbReference type="ARBA" id="ARBA00022490"/>
    </source>
</evidence>
<dbReference type="GO" id="GO:0005829">
    <property type="term" value="C:cytosol"/>
    <property type="evidence" value="ECO:0007669"/>
    <property type="project" value="TreeGrafter"/>
</dbReference>
<dbReference type="Gene3D" id="1.10.10.480">
    <property type="entry name" value="Phosphofructokinase, domain 3"/>
    <property type="match status" value="1"/>
</dbReference>
<evidence type="ECO:0000256" key="10">
    <source>
        <dbReference type="HAMAP-Rule" id="MF_01980"/>
    </source>
</evidence>
<reference evidence="13" key="1">
    <citation type="submission" date="2017-08" db="EMBL/GenBank/DDBJ databases">
        <title>A dynamic microbial community with high functional redundancy inhabits the cold, oxic subseafloor aquifer.</title>
        <authorList>
            <person name="Tully B.J."/>
            <person name="Wheat C.G."/>
            <person name="Glazer B.T."/>
            <person name="Huber J.A."/>
        </authorList>
    </citation>
    <scope>NUCLEOTIDE SEQUENCE [LARGE SCALE GENOMIC DNA]</scope>
</reference>
<dbReference type="Gene3D" id="3.40.50.460">
    <property type="entry name" value="Phosphofructokinase domain"/>
    <property type="match status" value="1"/>
</dbReference>
<comment type="subunit">
    <text evidence="10">Homodimer.</text>
</comment>
<keyword evidence="3 10" id="KW-0963">Cytoplasm</keyword>
<evidence type="ECO:0000259" key="11">
    <source>
        <dbReference type="Pfam" id="PF00365"/>
    </source>
</evidence>
<comment type="subcellular location">
    <subcellularLocation>
        <location evidence="10">Cytoplasm</location>
    </subcellularLocation>
</comment>
<feature type="active site" description="Proton acceptor" evidence="10">
    <location>
        <position position="205"/>
    </location>
</feature>
<dbReference type="InterPro" id="IPR035966">
    <property type="entry name" value="PKF_sf"/>
</dbReference>
<dbReference type="EMBL" id="NVUK01000002">
    <property type="protein sequence ID" value="PCI78661.1"/>
    <property type="molecule type" value="Genomic_DNA"/>
</dbReference>
<comment type="function">
    <text evidence="2 10">Catalyzes the phosphorylation of D-fructose 6-phosphate, the first committing step of glycolysis. Uses inorganic phosphate (PPi) as phosphoryl donor instead of ATP like common ATP-dependent phosphofructokinases (ATP-PFKs), which renders the reaction reversible, and can thus function both in glycolysis and gluconeogenesis. Consistently, PPi-PFK can replace the enzymes of both the forward (ATP-PFK) and reverse (fructose-bisphosphatase (FBPase)) reactions.</text>
</comment>
<keyword evidence="6 10" id="KW-0418">Kinase</keyword>
<dbReference type="UniPathway" id="UPA00109">
    <property type="reaction ID" value="UER00182"/>
</dbReference>
<gene>
    <name evidence="10" type="primary">pfp</name>
    <name evidence="12" type="ORF">COB21_00325</name>
</gene>
<dbReference type="InterPro" id="IPR022953">
    <property type="entry name" value="ATP_PFK"/>
</dbReference>
<feature type="domain" description="Phosphofructokinase" evidence="11">
    <location>
        <begin position="74"/>
        <end position="347"/>
    </location>
</feature>
<comment type="catalytic activity">
    <reaction evidence="9 10">
        <text>beta-D-fructose 6-phosphate + diphosphate = beta-D-fructose 1,6-bisphosphate + phosphate + H(+)</text>
        <dbReference type="Rhea" id="RHEA:13613"/>
        <dbReference type="ChEBI" id="CHEBI:15378"/>
        <dbReference type="ChEBI" id="CHEBI:32966"/>
        <dbReference type="ChEBI" id="CHEBI:33019"/>
        <dbReference type="ChEBI" id="CHEBI:43474"/>
        <dbReference type="ChEBI" id="CHEBI:57634"/>
        <dbReference type="EC" id="2.7.1.90"/>
    </reaction>
</comment>
<dbReference type="Proteomes" id="UP000218775">
    <property type="component" value="Unassembled WGS sequence"/>
</dbReference>
<proteinExistence type="inferred from homology"/>
<dbReference type="GO" id="GO:0003872">
    <property type="term" value="F:6-phosphofructokinase activity"/>
    <property type="evidence" value="ECO:0007669"/>
    <property type="project" value="UniProtKB-UniRule"/>
</dbReference>
<comment type="caution">
    <text evidence="12">The sequence shown here is derived from an EMBL/GenBank/DDBJ whole genome shotgun (WGS) entry which is preliminary data.</text>
</comment>
<dbReference type="SUPFAM" id="SSF53784">
    <property type="entry name" value="Phosphofructokinase"/>
    <property type="match status" value="1"/>
</dbReference>
<evidence type="ECO:0000256" key="6">
    <source>
        <dbReference type="ARBA" id="ARBA00022777"/>
    </source>
</evidence>
<dbReference type="PANTHER" id="PTHR43650">
    <property type="entry name" value="PYROPHOSPHATE--FRUCTOSE 6-PHOSPHATE 1-PHOSPHOTRANSFERASE"/>
    <property type="match status" value="1"/>
</dbReference>
<protein>
    <recommendedName>
        <fullName evidence="10">Pyrophosphate--fructose 6-phosphate 1-phosphotransferase</fullName>
        <ecNumber evidence="10">2.7.1.90</ecNumber>
    </recommendedName>
    <alternativeName>
        <fullName evidence="10">6-phosphofructokinase, pyrophosphate dependent</fullName>
    </alternativeName>
    <alternativeName>
        <fullName evidence="10">PPi-dependent phosphofructokinase</fullName>
        <shortName evidence="10">PPi-PFK</shortName>
    </alternativeName>
    <alternativeName>
        <fullName evidence="10">Pyrophosphate-dependent 6-phosphofructose-1-kinase</fullName>
    </alternativeName>
</protein>
<dbReference type="NCBIfam" id="TIGR02477">
    <property type="entry name" value="PFKA_PPi"/>
    <property type="match status" value="1"/>
</dbReference>
<evidence type="ECO:0000313" key="13">
    <source>
        <dbReference type="Proteomes" id="UP000218775"/>
    </source>
</evidence>
<evidence type="ECO:0000256" key="7">
    <source>
        <dbReference type="ARBA" id="ARBA00022842"/>
    </source>
</evidence>
<feature type="binding site" evidence="10">
    <location>
        <position position="81"/>
    </location>
    <ligand>
        <name>diphosphate</name>
        <dbReference type="ChEBI" id="CHEBI:33019"/>
    </ligand>
</feature>
<feature type="binding site" description="in other chain" evidence="10">
    <location>
        <begin position="203"/>
        <end position="205"/>
    </location>
    <ligand>
        <name>substrate</name>
        <note>ligand shared between dimeric partners</note>
    </ligand>
</feature>
<evidence type="ECO:0000256" key="8">
    <source>
        <dbReference type="ARBA" id="ARBA00023152"/>
    </source>
</evidence>
<dbReference type="Gene3D" id="3.40.50.450">
    <property type="match status" value="1"/>
</dbReference>
<dbReference type="PANTHER" id="PTHR43650:SF1">
    <property type="entry name" value="PYROPHOSPHATE--FRUCTOSE 6-PHOSPHATE 1-PHOSPHOTRANSFERASE SUBUNIT BETA 2"/>
    <property type="match status" value="1"/>
</dbReference>
<dbReference type="EC" id="2.7.1.90" evidence="10"/>
<sequence length="549" mass="60822">MASNPSFAQIRRKYQPKIPACFEQIETCTMVASKESGGFSLAKGIDASFVHSKNLPLFVAGTTSARDKKKKVVIGVVFSGGQASGGHNVVAGIFDALKKCHPDSKLLGFLKGPKGILTNSYQDLDEKIVQMYRNQGGFDMIGSGRDKIETEQDLEKAKIACEANALDGLVIIGGDDSNTNAALLAEYFLAKGVKTAVVGVPKTIDGDLQNAYVQISFGFDTATKVYSNLISNIQKDAKSSCKYTHFIKLMGRSASHVALECALQTHPTFTLISEDVADKKQTLSSIIHKMCDILQARQKKDKPYAVFLLPEGIIEFIPQMRALIDEINQWCSTRENQEQEQDDLVHLIQQQLSEKTLEAWHLLPPDLKAQLLLDRDPHGNVQVSHIQTEKLFSFAIAKELKKREKQGLGKTSFSPVYHFFGYEGRSTFPSNFDANYCYSLGFVAWLLIQAGATGRMCALQNLHLKPSKWEPVGIPITRLMAFEKRKGKMKPVITKALVDLQSSAFNHFRKNAAAWEEIDDDQSIGPIQFEGPEFITDSIPLIVQLGVKK</sequence>
<dbReference type="GO" id="GO:0005524">
    <property type="term" value="F:ATP binding"/>
    <property type="evidence" value="ECO:0007669"/>
    <property type="project" value="InterPro"/>
</dbReference>
<dbReference type="Pfam" id="PF00365">
    <property type="entry name" value="PFK"/>
    <property type="match status" value="1"/>
</dbReference>
<feature type="site" description="Important for catalytic activity; stabilizes the transition state when the phosphoryl donor is PPi" evidence="10">
    <location>
        <position position="202"/>
    </location>
</feature>
<organism evidence="12 13">
    <name type="scientific">Aerophobetes bacterium</name>
    <dbReference type="NCBI Taxonomy" id="2030807"/>
    <lineage>
        <taxon>Bacteria</taxon>
        <taxon>Candidatus Aerophobota</taxon>
    </lineage>
</organism>
<evidence type="ECO:0000256" key="2">
    <source>
        <dbReference type="ARBA" id="ARBA00003138"/>
    </source>
</evidence>